<accession>A0A4Y2GGK1</accession>
<comment type="caution">
    <text evidence="1">The sequence shown here is derived from an EMBL/GenBank/DDBJ whole genome shotgun (WGS) entry which is preliminary data.</text>
</comment>
<organism evidence="1 2">
    <name type="scientific">Araneus ventricosus</name>
    <name type="common">Orbweaver spider</name>
    <name type="synonym">Epeira ventricosa</name>
    <dbReference type="NCBI Taxonomy" id="182803"/>
    <lineage>
        <taxon>Eukaryota</taxon>
        <taxon>Metazoa</taxon>
        <taxon>Ecdysozoa</taxon>
        <taxon>Arthropoda</taxon>
        <taxon>Chelicerata</taxon>
        <taxon>Arachnida</taxon>
        <taxon>Araneae</taxon>
        <taxon>Araneomorphae</taxon>
        <taxon>Entelegynae</taxon>
        <taxon>Araneoidea</taxon>
        <taxon>Araneidae</taxon>
        <taxon>Araneus</taxon>
    </lineage>
</organism>
<name>A0A4Y2GGK1_ARAVE</name>
<dbReference type="AlphaFoldDB" id="A0A4Y2GGK1"/>
<protein>
    <submittedName>
        <fullName evidence="1">Uncharacterized protein</fullName>
    </submittedName>
</protein>
<proteinExistence type="predicted"/>
<evidence type="ECO:0000313" key="2">
    <source>
        <dbReference type="Proteomes" id="UP000499080"/>
    </source>
</evidence>
<sequence length="98" mass="11174">MNNDDKAVLHHLDQRPVRCHPFKPIHLGGSFRKDPKRNTGRLLFLPPSERDSPAHPDFSPAFPTGGFRFSERASSPEGSYFTFMAEWKTKDVGFPTFL</sequence>
<reference evidence="1 2" key="1">
    <citation type="journal article" date="2019" name="Sci. Rep.">
        <title>Orb-weaving spider Araneus ventricosus genome elucidates the spidroin gene catalogue.</title>
        <authorList>
            <person name="Kono N."/>
            <person name="Nakamura H."/>
            <person name="Ohtoshi R."/>
            <person name="Moran D.A.P."/>
            <person name="Shinohara A."/>
            <person name="Yoshida Y."/>
            <person name="Fujiwara M."/>
            <person name="Mori M."/>
            <person name="Tomita M."/>
            <person name="Arakawa K."/>
        </authorList>
    </citation>
    <scope>NUCLEOTIDE SEQUENCE [LARGE SCALE GENOMIC DNA]</scope>
</reference>
<keyword evidence="2" id="KW-1185">Reference proteome</keyword>
<dbReference type="EMBL" id="BGPR01001380">
    <property type="protein sequence ID" value="GBM52491.1"/>
    <property type="molecule type" value="Genomic_DNA"/>
</dbReference>
<dbReference type="Proteomes" id="UP000499080">
    <property type="component" value="Unassembled WGS sequence"/>
</dbReference>
<gene>
    <name evidence="1" type="ORF">AVEN_88385_1</name>
</gene>
<evidence type="ECO:0000313" key="1">
    <source>
        <dbReference type="EMBL" id="GBM52491.1"/>
    </source>
</evidence>